<evidence type="ECO:0000313" key="2">
    <source>
        <dbReference type="Proteomes" id="UP001362999"/>
    </source>
</evidence>
<comment type="caution">
    <text evidence="1">The sequence shown here is derived from an EMBL/GenBank/DDBJ whole genome shotgun (WGS) entry which is preliminary data.</text>
</comment>
<sequence length="355" mass="38949">MQRSRPPAWALVVSQALDFGGSVISDRCSERLNIHKNLEHWDYTPASEKSHKIVGHGGGIYNQHLLKLWHGNKLRNFGTLEFDFGPVCASLSRSPQDPSIHLAPKIAKQGDHEFELSYPNIKAETRYKTMNSPVTPASTAATVKGSAQKTHWGIYLKHYVFERQAIIHEALRGMLGELDVRCFDQLRWRTVLLLISVLHGHSAHIRAEIVVDKRSINRSNCKLQDSERLRSTHLGSGGLTLVTISTSTAVPGILHHLVLPAMLHKRSSPPYPAAAHSPPLPITKLAHTSAYVAAALTAAPRLPLSNLKNDAADAEFEVGGESAATQRVLAVPATEGDYDGRLLSRAGRAQELIAR</sequence>
<organism evidence="1 2">
    <name type="scientific">Favolaschia claudopus</name>
    <dbReference type="NCBI Taxonomy" id="2862362"/>
    <lineage>
        <taxon>Eukaryota</taxon>
        <taxon>Fungi</taxon>
        <taxon>Dikarya</taxon>
        <taxon>Basidiomycota</taxon>
        <taxon>Agaricomycotina</taxon>
        <taxon>Agaricomycetes</taxon>
        <taxon>Agaricomycetidae</taxon>
        <taxon>Agaricales</taxon>
        <taxon>Marasmiineae</taxon>
        <taxon>Mycenaceae</taxon>
        <taxon>Favolaschia</taxon>
    </lineage>
</organism>
<dbReference type="AlphaFoldDB" id="A0AAW0CMW4"/>
<dbReference type="Proteomes" id="UP001362999">
    <property type="component" value="Unassembled WGS sequence"/>
</dbReference>
<proteinExistence type="predicted"/>
<evidence type="ECO:0000313" key="1">
    <source>
        <dbReference type="EMBL" id="KAK7039997.1"/>
    </source>
</evidence>
<gene>
    <name evidence="1" type="ORF">R3P38DRAFT_2770121</name>
</gene>
<dbReference type="EMBL" id="JAWWNJ010000016">
    <property type="protein sequence ID" value="KAK7039997.1"/>
    <property type="molecule type" value="Genomic_DNA"/>
</dbReference>
<accession>A0AAW0CMW4</accession>
<protein>
    <submittedName>
        <fullName evidence="1">Uncharacterized protein</fullName>
    </submittedName>
</protein>
<keyword evidence="2" id="KW-1185">Reference proteome</keyword>
<reference evidence="1 2" key="1">
    <citation type="journal article" date="2024" name="J Genomics">
        <title>Draft genome sequencing and assembly of Favolaschia claudopus CIRM-BRFM 2984 isolated from oak limbs.</title>
        <authorList>
            <person name="Navarro D."/>
            <person name="Drula E."/>
            <person name="Chaduli D."/>
            <person name="Cazenave R."/>
            <person name="Ahrendt S."/>
            <person name="Wang J."/>
            <person name="Lipzen A."/>
            <person name="Daum C."/>
            <person name="Barry K."/>
            <person name="Grigoriev I.V."/>
            <person name="Favel A."/>
            <person name="Rosso M.N."/>
            <person name="Martin F."/>
        </authorList>
    </citation>
    <scope>NUCLEOTIDE SEQUENCE [LARGE SCALE GENOMIC DNA]</scope>
    <source>
        <strain evidence="1 2">CIRM-BRFM 2984</strain>
    </source>
</reference>
<name>A0AAW0CMW4_9AGAR</name>